<reference evidence="1" key="1">
    <citation type="submission" date="2014-11" db="EMBL/GenBank/DDBJ databases">
        <authorList>
            <person name="Amaro Gonzalez C."/>
        </authorList>
    </citation>
    <scope>NUCLEOTIDE SEQUENCE</scope>
</reference>
<sequence length="25" mass="2749">MACPGSVGSVFVMETELMRFLLEDS</sequence>
<protein>
    <submittedName>
        <fullName evidence="1">Uncharacterized protein</fullName>
    </submittedName>
</protein>
<proteinExistence type="predicted"/>
<evidence type="ECO:0000313" key="1">
    <source>
        <dbReference type="EMBL" id="JAH62702.1"/>
    </source>
</evidence>
<reference evidence="1" key="2">
    <citation type="journal article" date="2015" name="Fish Shellfish Immunol.">
        <title>Early steps in the European eel (Anguilla anguilla)-Vibrio vulnificus interaction in the gills: Role of the RtxA13 toxin.</title>
        <authorList>
            <person name="Callol A."/>
            <person name="Pajuelo D."/>
            <person name="Ebbesson L."/>
            <person name="Teles M."/>
            <person name="MacKenzie S."/>
            <person name="Amaro C."/>
        </authorList>
    </citation>
    <scope>NUCLEOTIDE SEQUENCE</scope>
</reference>
<accession>A0A0E9UAC4</accession>
<organism evidence="1">
    <name type="scientific">Anguilla anguilla</name>
    <name type="common">European freshwater eel</name>
    <name type="synonym">Muraena anguilla</name>
    <dbReference type="NCBI Taxonomy" id="7936"/>
    <lineage>
        <taxon>Eukaryota</taxon>
        <taxon>Metazoa</taxon>
        <taxon>Chordata</taxon>
        <taxon>Craniata</taxon>
        <taxon>Vertebrata</taxon>
        <taxon>Euteleostomi</taxon>
        <taxon>Actinopterygii</taxon>
        <taxon>Neopterygii</taxon>
        <taxon>Teleostei</taxon>
        <taxon>Anguilliformes</taxon>
        <taxon>Anguillidae</taxon>
        <taxon>Anguilla</taxon>
    </lineage>
</organism>
<dbReference type="AlphaFoldDB" id="A0A0E9UAC4"/>
<dbReference type="EMBL" id="GBXM01045875">
    <property type="protein sequence ID" value="JAH62702.1"/>
    <property type="molecule type" value="Transcribed_RNA"/>
</dbReference>
<name>A0A0E9UAC4_ANGAN</name>